<dbReference type="InterPro" id="IPR008948">
    <property type="entry name" value="L-Aspartase-like"/>
</dbReference>
<protein>
    <submittedName>
        <fullName evidence="1">Aromatic amino acid lyase</fullName>
    </submittedName>
</protein>
<keyword evidence="2" id="KW-1185">Reference proteome</keyword>
<dbReference type="PANTHER" id="PTHR10362">
    <property type="entry name" value="HISTIDINE AMMONIA-LYASE"/>
    <property type="match status" value="1"/>
</dbReference>
<dbReference type="GO" id="GO:0016841">
    <property type="term" value="F:ammonia-lyase activity"/>
    <property type="evidence" value="ECO:0007669"/>
    <property type="project" value="UniProtKB-ARBA"/>
</dbReference>
<evidence type="ECO:0000313" key="1">
    <source>
        <dbReference type="EMBL" id="NGN41813.1"/>
    </source>
</evidence>
<dbReference type="AlphaFoldDB" id="A0A7C9R9Y9"/>
<keyword evidence="1" id="KW-0456">Lyase</keyword>
<dbReference type="RefSeq" id="WP_165117577.1">
    <property type="nucleotide sequence ID" value="NZ_JAAKZG010000004.1"/>
</dbReference>
<dbReference type="CDD" id="cd00332">
    <property type="entry name" value="PAL-HAL"/>
    <property type="match status" value="1"/>
</dbReference>
<proteinExistence type="predicted"/>
<organism evidence="1 2">
    <name type="scientific">Mesorhizobium zhangyense</name>
    <dbReference type="NCBI Taxonomy" id="1776730"/>
    <lineage>
        <taxon>Bacteria</taxon>
        <taxon>Pseudomonadati</taxon>
        <taxon>Pseudomonadota</taxon>
        <taxon>Alphaproteobacteria</taxon>
        <taxon>Hyphomicrobiales</taxon>
        <taxon>Phyllobacteriaceae</taxon>
        <taxon>Mesorhizobium</taxon>
    </lineage>
</organism>
<name>A0A7C9R9Y9_9HYPH</name>
<dbReference type="InterPro" id="IPR024083">
    <property type="entry name" value="Fumarase/histidase_N"/>
</dbReference>
<evidence type="ECO:0000313" key="2">
    <source>
        <dbReference type="Proteomes" id="UP000481252"/>
    </source>
</evidence>
<dbReference type="InterPro" id="IPR001106">
    <property type="entry name" value="Aromatic_Lyase"/>
</dbReference>
<dbReference type="Pfam" id="PF00221">
    <property type="entry name" value="Lyase_aromatic"/>
    <property type="match status" value="1"/>
</dbReference>
<reference evidence="1 2" key="1">
    <citation type="submission" date="2020-02" db="EMBL/GenBank/DDBJ databases">
        <title>Genome sequence of the type strain CGMCC 1.15528 of Mesorhizobium zhangyense.</title>
        <authorList>
            <person name="Gao J."/>
            <person name="Sun J."/>
        </authorList>
    </citation>
    <scope>NUCLEOTIDE SEQUENCE [LARGE SCALE GENOMIC DNA]</scope>
    <source>
        <strain evidence="1 2">CGMCC 1.15528</strain>
    </source>
</reference>
<sequence>MSVPDFHLGARPLSIADVVNAAHTPLRVVLSPEIRARMQASRAVVDDHLARNIPVYGLNTGLGGNVGHRITQDEIPAFQEQMVRGRIAGVGDPLPIETCRAALFCRIATLAQGGAGVSPHVHDLMIAMLERDVVPVIPSRGSLGTGDLVLMMSVAAVLIGRGRAYFRGRVLSGAEALKAAGLAPVKLGSKDGLAVGNASSVTCAMAALSLEAVRALLTVHIATAAFACEGYAANALIFHPRLVAARPANGQQQAATLFRKAMEGSSQTQAAASRQIQDAISFRTLPQITGTVLGAFEAARDAVEIELNAVADNPLVLPETGEIHSSANFHTPSIALAFDTLAIALVHLATASAQRSIKLMTGRLSGLPNYLSPVGGAAAGFVPMQKSIAALHAEIRLKAQPASLDAIVVSDTVEDLAPQTTLTIRKLDEQIELVRWLVSIEALLSAQACDLRVAAEPERKLGDAGSLLHKMVRAVAAELVEDHETGPDAAAVHDMLWKRDTIKAIDALFSGIPSIISA</sequence>
<dbReference type="EMBL" id="JAAKZG010000004">
    <property type="protein sequence ID" value="NGN41813.1"/>
    <property type="molecule type" value="Genomic_DNA"/>
</dbReference>
<dbReference type="Proteomes" id="UP000481252">
    <property type="component" value="Unassembled WGS sequence"/>
</dbReference>
<dbReference type="Gene3D" id="1.20.200.10">
    <property type="entry name" value="Fumarase/aspartase (Central domain)"/>
    <property type="match status" value="1"/>
</dbReference>
<dbReference type="SUPFAM" id="SSF48557">
    <property type="entry name" value="L-aspartase-like"/>
    <property type="match status" value="1"/>
</dbReference>
<accession>A0A7C9R9Y9</accession>
<dbReference type="Gene3D" id="1.10.275.10">
    <property type="entry name" value="Fumarase/aspartase (N-terminal domain)"/>
    <property type="match status" value="1"/>
</dbReference>
<gene>
    <name evidence="1" type="ORF">G6N74_12105</name>
</gene>
<comment type="caution">
    <text evidence="1">The sequence shown here is derived from an EMBL/GenBank/DDBJ whole genome shotgun (WGS) entry which is preliminary data.</text>
</comment>